<reference evidence="1 2" key="1">
    <citation type="submission" date="2023-10" db="EMBL/GenBank/DDBJ databases">
        <title>Draft genome sequence of Xylaria bambusicola isolate GMP-LS, the root and basal stem rot pathogen of sugarcane in Indonesia.</title>
        <authorList>
            <person name="Selvaraj P."/>
            <person name="Muralishankar V."/>
            <person name="Muruganantham S."/>
            <person name="Sp S."/>
            <person name="Haryani S."/>
            <person name="Lau K.J.X."/>
            <person name="Naqvi N.I."/>
        </authorList>
    </citation>
    <scope>NUCLEOTIDE SEQUENCE [LARGE SCALE GENOMIC DNA]</scope>
    <source>
        <strain evidence="1">GMP-LS</strain>
    </source>
</reference>
<keyword evidence="2" id="KW-1185">Reference proteome</keyword>
<name>A0AAN7Z7H1_9PEZI</name>
<accession>A0AAN7Z7H1</accession>
<dbReference type="Proteomes" id="UP001305414">
    <property type="component" value="Unassembled WGS sequence"/>
</dbReference>
<organism evidence="1 2">
    <name type="scientific">Xylaria bambusicola</name>
    <dbReference type="NCBI Taxonomy" id="326684"/>
    <lineage>
        <taxon>Eukaryota</taxon>
        <taxon>Fungi</taxon>
        <taxon>Dikarya</taxon>
        <taxon>Ascomycota</taxon>
        <taxon>Pezizomycotina</taxon>
        <taxon>Sordariomycetes</taxon>
        <taxon>Xylariomycetidae</taxon>
        <taxon>Xylariales</taxon>
        <taxon>Xylariaceae</taxon>
        <taxon>Xylaria</taxon>
    </lineage>
</organism>
<evidence type="ECO:0000313" key="1">
    <source>
        <dbReference type="EMBL" id="KAK5633257.1"/>
    </source>
</evidence>
<evidence type="ECO:0000313" key="2">
    <source>
        <dbReference type="Proteomes" id="UP001305414"/>
    </source>
</evidence>
<proteinExistence type="predicted"/>
<gene>
    <name evidence="1" type="ORF">RRF57_008970</name>
</gene>
<dbReference type="EMBL" id="JAWHQM010000031">
    <property type="protein sequence ID" value="KAK5633257.1"/>
    <property type="molecule type" value="Genomic_DNA"/>
</dbReference>
<protein>
    <submittedName>
        <fullName evidence="1">Uncharacterized protein</fullName>
    </submittedName>
</protein>
<dbReference type="AlphaFoldDB" id="A0AAN7Z7H1"/>
<sequence length="70" mass="7230">MFFLHAPFTLFDASSTLLLKLPRLPLGLCLTTFKGHILMAGAGRADHGDAEGAKFGAAGSSAAVRFAVPA</sequence>
<comment type="caution">
    <text evidence="1">The sequence shown here is derived from an EMBL/GenBank/DDBJ whole genome shotgun (WGS) entry which is preliminary data.</text>
</comment>